<proteinExistence type="predicted"/>
<gene>
    <name evidence="2" type="ORF">CGLAU_04615</name>
</gene>
<accession>A0A1Q2HVL7</accession>
<name>A0A1Q2HVL7_9CORY</name>
<keyword evidence="1" id="KW-0812">Transmembrane</keyword>
<protein>
    <submittedName>
        <fullName evidence="2">Uncharacterized protein</fullName>
    </submittedName>
</protein>
<keyword evidence="3" id="KW-1185">Reference proteome</keyword>
<feature type="transmembrane region" description="Helical" evidence="1">
    <location>
        <begin position="199"/>
        <end position="223"/>
    </location>
</feature>
<keyword evidence="1" id="KW-1133">Transmembrane helix</keyword>
<dbReference type="EMBL" id="CP019688">
    <property type="protein sequence ID" value="AQQ14897.1"/>
    <property type="molecule type" value="Genomic_DNA"/>
</dbReference>
<dbReference type="RefSeq" id="WP_157731264.1">
    <property type="nucleotide sequence ID" value="NZ_CP019688.1"/>
</dbReference>
<dbReference type="Proteomes" id="UP000217209">
    <property type="component" value="Chromosome"/>
</dbReference>
<evidence type="ECO:0000313" key="3">
    <source>
        <dbReference type="Proteomes" id="UP000217209"/>
    </source>
</evidence>
<sequence length="224" mass="24170">MAWIYGFILLIFVVAAVVVAVGFFVLGSANDVTERPPSDPGVAGPEFNQGGPRVVALASELASRLRGTPYIVSTTPTSVVIQSYDDNQLSNDEERVAVSDQHHTVIMHEKPDGFVREDRMTSQGVETDGEQVSHFMSGFQRRIAGASFAWELERDETGQLVKRRIDGFNLDREINQALQASGQRYAPLKYKDQSTGGKIGIIFGALGGIVAVIALGVAVASGFL</sequence>
<evidence type="ECO:0000313" key="2">
    <source>
        <dbReference type="EMBL" id="AQQ14897.1"/>
    </source>
</evidence>
<evidence type="ECO:0000256" key="1">
    <source>
        <dbReference type="SAM" id="Phobius"/>
    </source>
</evidence>
<feature type="transmembrane region" description="Helical" evidence="1">
    <location>
        <begin position="6"/>
        <end position="26"/>
    </location>
</feature>
<reference evidence="2 3" key="1">
    <citation type="submission" date="2016-12" db="EMBL/GenBank/DDBJ databases">
        <authorList>
            <person name="Song W.-J."/>
            <person name="Kurnit D.M."/>
        </authorList>
    </citation>
    <scope>NUCLEOTIDE SEQUENCE [LARGE SCALE GENOMIC DNA]</scope>
    <source>
        <strain evidence="2 3">DSM 30827</strain>
    </source>
</reference>
<dbReference type="KEGG" id="cgv:CGLAU_04615"/>
<dbReference type="AlphaFoldDB" id="A0A1Q2HVL7"/>
<keyword evidence="1" id="KW-0472">Membrane</keyword>
<organism evidence="2 3">
    <name type="scientific">Corynebacterium glaucum</name>
    <dbReference type="NCBI Taxonomy" id="187491"/>
    <lineage>
        <taxon>Bacteria</taxon>
        <taxon>Bacillati</taxon>
        <taxon>Actinomycetota</taxon>
        <taxon>Actinomycetes</taxon>
        <taxon>Mycobacteriales</taxon>
        <taxon>Corynebacteriaceae</taxon>
        <taxon>Corynebacterium</taxon>
    </lineage>
</organism>